<dbReference type="InterPro" id="IPR000674">
    <property type="entry name" value="Ald_Oxase/Xan_DH_a/b"/>
</dbReference>
<dbReference type="Gene3D" id="3.90.1170.50">
    <property type="entry name" value="Aldehyde oxidase/xanthine dehydrogenase, a/b hammerhead"/>
    <property type="match status" value="1"/>
</dbReference>
<gene>
    <name evidence="2" type="ORF">ENM31_05405</name>
</gene>
<dbReference type="EMBL" id="DRXH01000185">
    <property type="protein sequence ID" value="HHM44712.1"/>
    <property type="molecule type" value="Genomic_DNA"/>
</dbReference>
<comment type="caution">
    <text evidence="2">The sequence shown here is derived from an EMBL/GenBank/DDBJ whole genome shotgun (WGS) entry which is preliminary data.</text>
</comment>
<protein>
    <submittedName>
        <fullName evidence="2">Aldehyde oxidase</fullName>
    </submittedName>
</protein>
<dbReference type="PANTHER" id="PTHR11908">
    <property type="entry name" value="XANTHINE DEHYDROGENASE"/>
    <property type="match status" value="1"/>
</dbReference>
<feature type="domain" description="Aldehyde oxidase/xanthine dehydrogenase a/b hammerhead" evidence="1">
    <location>
        <begin position="35"/>
        <end position="140"/>
    </location>
</feature>
<dbReference type="InterPro" id="IPR016208">
    <property type="entry name" value="Ald_Oxase/xanthine_DH-like"/>
</dbReference>
<dbReference type="Gene3D" id="3.30.365.10">
    <property type="entry name" value="Aldehyde oxidase/xanthine dehydrogenase, molybdopterin binding domain"/>
    <property type="match status" value="4"/>
</dbReference>
<dbReference type="InterPro" id="IPR046867">
    <property type="entry name" value="AldOxase/xan_DH_MoCoBD2"/>
</dbReference>
<organism evidence="2">
    <name type="scientific">Caldiarchaeum subterraneum</name>
    <dbReference type="NCBI Taxonomy" id="311458"/>
    <lineage>
        <taxon>Archaea</taxon>
        <taxon>Nitrososphaerota</taxon>
        <taxon>Candidatus Caldarchaeales</taxon>
        <taxon>Candidatus Caldarchaeaceae</taxon>
        <taxon>Candidatus Caldarchaeum</taxon>
    </lineage>
</organism>
<dbReference type="GO" id="GO:0016491">
    <property type="term" value="F:oxidoreductase activity"/>
    <property type="evidence" value="ECO:0007669"/>
    <property type="project" value="InterPro"/>
</dbReference>
<dbReference type="SUPFAM" id="SSF54665">
    <property type="entry name" value="CO dehydrogenase molybdoprotein N-domain-like"/>
    <property type="match status" value="1"/>
</dbReference>
<dbReference type="InterPro" id="IPR037165">
    <property type="entry name" value="AldOxase/xan_DH_Mopterin-bd_sf"/>
</dbReference>
<dbReference type="InterPro" id="IPR008274">
    <property type="entry name" value="AldOxase/xan_DH_MoCoBD1"/>
</dbReference>
<evidence type="ECO:0000259" key="1">
    <source>
        <dbReference type="SMART" id="SM01008"/>
    </source>
</evidence>
<dbReference type="GO" id="GO:0005506">
    <property type="term" value="F:iron ion binding"/>
    <property type="evidence" value="ECO:0007669"/>
    <property type="project" value="InterPro"/>
</dbReference>
<name>A0A7J3VUT2_CALS0</name>
<dbReference type="Pfam" id="PF02738">
    <property type="entry name" value="MoCoBD_1"/>
    <property type="match status" value="1"/>
</dbReference>
<sequence length="771" mass="83878">MSLEYATVIDRMLRYEKYVYVGKDVKRLDSIEKVLGTAKYTMDFYTEEVYPLRIVFSKHPHAVIKSIRVGAEVERLKARVLTARDIPGENQIGYYVPDQPLLAVDKVRYVGEPVALAVAPDIDKASETLQHVEVDYEPLPTVYDPEESLRSGVRIHENGNLAGSVKIRKGSVERGFADAHVVIENKYRTGHQDHAYIEPEAAICIPEYPNSYTVIATTQNPFRSRDVVARILGVSHSKVRIIAPYIGGGFGGKDTMGPILCALPALAAMKMRKPVALCFTREESVKYHFKRPPFTILYKSGADRRGRLTAVDVEFLVDTGGYATQGVALMRRAAFHGTGPYEVPNVKIDGFAVYTNKVPAAAFNGFGNPEILFAAERQMDLLAEELDIDPLDFRLINALVRGSRTGTNQLLDHSVGVKELLKNVGEKAGWYVKRGKAGRAVDGGRLYGVGVGCGWHGCGTTGVKQDWAGAAVIINPDGSITYRTGIVEIGQGTHTGHAIIVAEIMGVPVEKVHVETVDTSSVPDSGETHAQRGVMIGGTAAADAAIKLRNRVVKLAAEMLECSEEDIEIKQGNIFVRGIPTKSLTFKEVAKELYMRGISPAEFGFIKARRGVPDPETGQGDPYAAYSFACCVAEVEVDVETGRVRVLSVFPGLEAGTIINKELVKGQMYGCALMGQGFALSEKVVFKNGAVKLRGLGDYFLPGSKDFPELAEPVYVEDPYRYSAFGAKGAGEVALSATSAAIANAVCNATGIKFTELPITYEKVYFALERS</sequence>
<evidence type="ECO:0000313" key="2">
    <source>
        <dbReference type="EMBL" id="HHM44712.1"/>
    </source>
</evidence>
<reference evidence="2" key="1">
    <citation type="journal article" date="2020" name="mSystems">
        <title>Genome- and Community-Level Interaction Insights into Carbon Utilization and Element Cycling Functions of Hydrothermarchaeota in Hydrothermal Sediment.</title>
        <authorList>
            <person name="Zhou Z."/>
            <person name="Liu Y."/>
            <person name="Xu W."/>
            <person name="Pan J."/>
            <person name="Luo Z.H."/>
            <person name="Li M."/>
        </authorList>
    </citation>
    <scope>NUCLEOTIDE SEQUENCE [LARGE SCALE GENOMIC DNA]</scope>
    <source>
        <strain evidence="2">SpSt-1074</strain>
    </source>
</reference>
<dbReference type="InterPro" id="IPR036856">
    <property type="entry name" value="Ald_Oxase/Xan_DH_a/b_sf"/>
</dbReference>
<proteinExistence type="predicted"/>
<dbReference type="AlphaFoldDB" id="A0A7J3VUT2"/>
<dbReference type="SMART" id="SM01008">
    <property type="entry name" value="Ald_Xan_dh_C"/>
    <property type="match status" value="1"/>
</dbReference>
<dbReference type="Pfam" id="PF20256">
    <property type="entry name" value="MoCoBD_2"/>
    <property type="match status" value="1"/>
</dbReference>
<dbReference type="Pfam" id="PF01315">
    <property type="entry name" value="Ald_Xan_dh_C"/>
    <property type="match status" value="1"/>
</dbReference>
<dbReference type="PANTHER" id="PTHR11908:SF157">
    <property type="entry name" value="XANTHINE DEHYDROGENASE SUBUNIT D-RELATED"/>
    <property type="match status" value="1"/>
</dbReference>
<dbReference type="SUPFAM" id="SSF56003">
    <property type="entry name" value="Molybdenum cofactor-binding domain"/>
    <property type="match status" value="1"/>
</dbReference>
<accession>A0A7J3VUT2</accession>